<dbReference type="Proteomes" id="UP000242519">
    <property type="component" value="Unassembled WGS sequence"/>
</dbReference>
<organism evidence="2 3">
    <name type="scientific">Diplocarpon coronariae</name>
    <dbReference type="NCBI Taxonomy" id="2795749"/>
    <lineage>
        <taxon>Eukaryota</taxon>
        <taxon>Fungi</taxon>
        <taxon>Dikarya</taxon>
        <taxon>Ascomycota</taxon>
        <taxon>Pezizomycotina</taxon>
        <taxon>Leotiomycetes</taxon>
        <taxon>Helotiales</taxon>
        <taxon>Drepanopezizaceae</taxon>
        <taxon>Diplocarpon</taxon>
    </lineage>
</organism>
<dbReference type="Pfam" id="PF09792">
    <property type="entry name" value="But2"/>
    <property type="match status" value="1"/>
</dbReference>
<dbReference type="InterPro" id="IPR018620">
    <property type="entry name" value="Ubiquitin3-bd_protein_But2_C"/>
</dbReference>
<keyword evidence="3" id="KW-1185">Reference proteome</keyword>
<dbReference type="OrthoDB" id="4657524at2759"/>
<evidence type="ECO:0000259" key="1">
    <source>
        <dbReference type="Pfam" id="PF09792"/>
    </source>
</evidence>
<dbReference type="PANTHER" id="PTHR39613:SF1">
    <property type="entry name" value="ANCHORED CELL WALL PROTEIN, PUTATIVE (AFU_ORTHOLOGUE AFUA_4G08960)-RELATED"/>
    <property type="match status" value="1"/>
</dbReference>
<dbReference type="InParanoid" id="A0A218ZCQ0"/>
<gene>
    <name evidence="2" type="ORF">B2J93_8055</name>
</gene>
<reference evidence="2 3" key="1">
    <citation type="submission" date="2017-04" db="EMBL/GenBank/DDBJ databases">
        <title>Draft genome sequence of Marssonina coronaria NL1: causal agent of apple blotch.</title>
        <authorList>
            <person name="Cheng Q."/>
        </authorList>
    </citation>
    <scope>NUCLEOTIDE SEQUENCE [LARGE SCALE GENOMIC DNA]</scope>
    <source>
        <strain evidence="2 3">NL1</strain>
    </source>
</reference>
<evidence type="ECO:0000313" key="3">
    <source>
        <dbReference type="Proteomes" id="UP000242519"/>
    </source>
</evidence>
<dbReference type="PANTHER" id="PTHR39613">
    <property type="entry name" value="ANCHORED CELL WALL PROTEIN, PUTATIVE (AFU_ORTHOLOGUE AFUA_4G08960)-RELATED"/>
    <property type="match status" value="1"/>
</dbReference>
<comment type="caution">
    <text evidence="2">The sequence shown here is derived from an EMBL/GenBank/DDBJ whole genome shotgun (WGS) entry which is preliminary data.</text>
</comment>
<proteinExistence type="predicted"/>
<name>A0A218ZCQ0_9HELO</name>
<protein>
    <recommendedName>
        <fullName evidence="1">Ubiquitin 3 binding protein But2 C-terminal domain-containing protein</fullName>
    </recommendedName>
</protein>
<dbReference type="STRING" id="503106.A0A218ZCQ0"/>
<sequence>MILLLLLFTPPLLASTLSIARASSPNATAPTTCPADLSAGQFQFPHLIVPTSPLAPDTAFGNSYSATVSAANDTLFNFDIPASYAGLCSLLFLFPFASDLDPSAGAYTYSGMEQVVYQDGGLAFALLDGVASAATTFATTPRVLTDFGKTQILPGHNYVVANFPCQSGRAITVKASSVNQTALTYFQDSASQPIGLYIVPCA</sequence>
<accession>A0A218ZCQ0</accession>
<dbReference type="AlphaFoldDB" id="A0A218ZCQ0"/>
<dbReference type="EMBL" id="MZNU01000076">
    <property type="protein sequence ID" value="OWP05313.1"/>
    <property type="molecule type" value="Genomic_DNA"/>
</dbReference>
<evidence type="ECO:0000313" key="2">
    <source>
        <dbReference type="EMBL" id="OWP05313.1"/>
    </source>
</evidence>
<feature type="domain" description="Ubiquitin 3 binding protein But2 C-terminal" evidence="1">
    <location>
        <begin position="43"/>
        <end position="189"/>
    </location>
</feature>